<dbReference type="InterPro" id="IPR025227">
    <property type="entry name" value="DUF4169"/>
</dbReference>
<sequence>MNDVINLRRERKRRKADEDAKKAETNRVLFGRTKAQRLSEEAEKSRVSGLLDGKKLDDKKISLGQGESS</sequence>
<keyword evidence="3" id="KW-1185">Reference proteome</keyword>
<gene>
    <name evidence="2" type="ORF">GWA01_05440</name>
</gene>
<feature type="compositionally biased region" description="Basic and acidic residues" evidence="1">
    <location>
        <begin position="37"/>
        <end position="61"/>
    </location>
</feature>
<feature type="region of interest" description="Disordered" evidence="1">
    <location>
        <begin position="36"/>
        <end position="69"/>
    </location>
</feature>
<dbReference type="EMBL" id="BJUZ01000001">
    <property type="protein sequence ID" value="GEK92774.1"/>
    <property type="molecule type" value="Genomic_DNA"/>
</dbReference>
<evidence type="ECO:0008006" key="4">
    <source>
        <dbReference type="Google" id="ProtNLM"/>
    </source>
</evidence>
<protein>
    <recommendedName>
        <fullName evidence="4">DUF4169 domain-containing protein</fullName>
    </recommendedName>
</protein>
<name>A0A511AX70_9PROT</name>
<organism evidence="2 3">
    <name type="scientific">Gluconobacter wancherniae NBRC 103581</name>
    <dbReference type="NCBI Taxonomy" id="656744"/>
    <lineage>
        <taxon>Bacteria</taxon>
        <taxon>Pseudomonadati</taxon>
        <taxon>Pseudomonadota</taxon>
        <taxon>Alphaproteobacteria</taxon>
        <taxon>Acetobacterales</taxon>
        <taxon>Acetobacteraceae</taxon>
        <taxon>Gluconobacter</taxon>
    </lineage>
</organism>
<evidence type="ECO:0000313" key="3">
    <source>
        <dbReference type="Proteomes" id="UP000321230"/>
    </source>
</evidence>
<feature type="region of interest" description="Disordered" evidence="1">
    <location>
        <begin position="1"/>
        <end position="22"/>
    </location>
</feature>
<evidence type="ECO:0000313" key="2">
    <source>
        <dbReference type="EMBL" id="GEK92774.1"/>
    </source>
</evidence>
<evidence type="ECO:0000256" key="1">
    <source>
        <dbReference type="SAM" id="MobiDB-lite"/>
    </source>
</evidence>
<dbReference type="AlphaFoldDB" id="A0A511AX70"/>
<dbReference type="Proteomes" id="UP000321230">
    <property type="component" value="Unassembled WGS sequence"/>
</dbReference>
<reference evidence="2 3" key="1">
    <citation type="submission" date="2019-07" db="EMBL/GenBank/DDBJ databases">
        <title>Whole genome shotgun sequence of Gluconobacter wancherniae NBRC 103581.</title>
        <authorList>
            <person name="Hosoyama A."/>
            <person name="Uohara A."/>
            <person name="Ohji S."/>
            <person name="Ichikawa N."/>
        </authorList>
    </citation>
    <scope>NUCLEOTIDE SEQUENCE [LARGE SCALE GENOMIC DNA]</scope>
    <source>
        <strain evidence="2 3">NBRC 103581</strain>
    </source>
</reference>
<comment type="caution">
    <text evidence="2">The sequence shown here is derived from an EMBL/GenBank/DDBJ whole genome shotgun (WGS) entry which is preliminary data.</text>
</comment>
<accession>A0A511AX70</accession>
<dbReference type="Pfam" id="PF13770">
    <property type="entry name" value="DUF4169"/>
    <property type="match status" value="1"/>
</dbReference>
<dbReference type="RefSeq" id="WP_146793767.1">
    <property type="nucleotide sequence ID" value="NZ_BARC01000005.1"/>
</dbReference>
<proteinExistence type="predicted"/>